<evidence type="ECO:0000313" key="2">
    <source>
        <dbReference type="EMBL" id="MCD2164293.1"/>
    </source>
</evidence>
<feature type="compositionally biased region" description="Gly residues" evidence="1">
    <location>
        <begin position="1"/>
        <end position="13"/>
    </location>
</feature>
<organism evidence="2 3">
    <name type="scientific">Comamonas koreensis</name>
    <dbReference type="NCBI Taxonomy" id="160825"/>
    <lineage>
        <taxon>Bacteria</taxon>
        <taxon>Pseudomonadati</taxon>
        <taxon>Pseudomonadota</taxon>
        <taxon>Betaproteobacteria</taxon>
        <taxon>Burkholderiales</taxon>
        <taxon>Comamonadaceae</taxon>
        <taxon>Comamonas</taxon>
    </lineage>
</organism>
<dbReference type="Proteomes" id="UP001199260">
    <property type="component" value="Unassembled WGS sequence"/>
</dbReference>
<accession>A0AAW4XTB7</accession>
<feature type="compositionally biased region" description="Basic and acidic residues" evidence="1">
    <location>
        <begin position="70"/>
        <end position="85"/>
    </location>
</feature>
<proteinExistence type="predicted"/>
<feature type="region of interest" description="Disordered" evidence="1">
    <location>
        <begin position="1"/>
        <end position="38"/>
    </location>
</feature>
<protein>
    <recommendedName>
        <fullName evidence="4">Terminase small subunit</fullName>
    </recommendedName>
</protein>
<dbReference type="RefSeq" id="WP_230771519.1">
    <property type="nucleotide sequence ID" value="NZ_JAJNCT010000005.1"/>
</dbReference>
<reference evidence="2 3" key="1">
    <citation type="submission" date="2021-11" db="EMBL/GenBank/DDBJ databases">
        <title>Genome sequence.</title>
        <authorList>
            <person name="Sun Q."/>
        </authorList>
    </citation>
    <scope>NUCLEOTIDE SEQUENCE [LARGE SCALE GENOMIC DNA]</scope>
    <source>
        <strain evidence="2 3">KCTC 12005</strain>
    </source>
</reference>
<feature type="region of interest" description="Disordered" evidence="1">
    <location>
        <begin position="67"/>
        <end position="109"/>
    </location>
</feature>
<name>A0AAW4XTB7_9BURK</name>
<evidence type="ECO:0008006" key="4">
    <source>
        <dbReference type="Google" id="ProtNLM"/>
    </source>
</evidence>
<comment type="caution">
    <text evidence="2">The sequence shown here is derived from an EMBL/GenBank/DDBJ whole genome shotgun (WGS) entry which is preliminary data.</text>
</comment>
<dbReference type="AlphaFoldDB" id="A0AAW4XTB7"/>
<dbReference type="EMBL" id="JAJNCT010000005">
    <property type="protein sequence ID" value="MCD2164293.1"/>
    <property type="molecule type" value="Genomic_DNA"/>
</dbReference>
<sequence>MAGVKGRSGGARPGAGRPKKERDPEDDLTIATNGDQSPLEFLLTVMNDNAVADKLRLEAAKTAAQYCHPKKGESSGKKEEAEARAKAAGAGRYGRRQAPKLVAAGGQKV</sequence>
<evidence type="ECO:0000256" key="1">
    <source>
        <dbReference type="SAM" id="MobiDB-lite"/>
    </source>
</evidence>
<gene>
    <name evidence="2" type="ORF">LPW39_03980</name>
</gene>
<evidence type="ECO:0000313" key="3">
    <source>
        <dbReference type="Proteomes" id="UP001199260"/>
    </source>
</evidence>
<keyword evidence="3" id="KW-1185">Reference proteome</keyword>